<keyword evidence="1" id="KW-0812">Transmembrane</keyword>
<protein>
    <submittedName>
        <fullName evidence="2">Uncharacterized protein</fullName>
    </submittedName>
</protein>
<feature type="transmembrane region" description="Helical" evidence="1">
    <location>
        <begin position="66"/>
        <end position="86"/>
    </location>
</feature>
<evidence type="ECO:0000256" key="1">
    <source>
        <dbReference type="SAM" id="Phobius"/>
    </source>
</evidence>
<gene>
    <name evidence="2" type="ORF">FIBSPDRAFT_946677</name>
</gene>
<keyword evidence="1" id="KW-1133">Transmembrane helix</keyword>
<keyword evidence="3" id="KW-1185">Reference proteome</keyword>
<sequence>MNRPICAKHTNYRVAAYEPLIRNALEERNYLHRIVARLSALSALISVSTINLSASTVRASLLALKSAYSFLLGSALISVSTINLSASTVRASLLALKSAYSFLLGGRNMPT</sequence>
<proteinExistence type="predicted"/>
<accession>A0A166STF4</accession>
<keyword evidence="1" id="KW-0472">Membrane</keyword>
<dbReference type="AlphaFoldDB" id="A0A166STF4"/>
<feature type="transmembrane region" description="Helical" evidence="1">
    <location>
        <begin position="34"/>
        <end position="54"/>
    </location>
</feature>
<name>A0A166STF4_9AGAM</name>
<evidence type="ECO:0000313" key="2">
    <source>
        <dbReference type="EMBL" id="KZP29807.1"/>
    </source>
</evidence>
<reference evidence="2 3" key="1">
    <citation type="journal article" date="2016" name="Mol. Biol. Evol.">
        <title>Comparative Genomics of Early-Diverging Mushroom-Forming Fungi Provides Insights into the Origins of Lignocellulose Decay Capabilities.</title>
        <authorList>
            <person name="Nagy L.G."/>
            <person name="Riley R."/>
            <person name="Tritt A."/>
            <person name="Adam C."/>
            <person name="Daum C."/>
            <person name="Floudas D."/>
            <person name="Sun H."/>
            <person name="Yadav J.S."/>
            <person name="Pangilinan J."/>
            <person name="Larsson K.H."/>
            <person name="Matsuura K."/>
            <person name="Barry K."/>
            <person name="Labutti K."/>
            <person name="Kuo R."/>
            <person name="Ohm R.A."/>
            <person name="Bhattacharya S.S."/>
            <person name="Shirouzu T."/>
            <person name="Yoshinaga Y."/>
            <person name="Martin F.M."/>
            <person name="Grigoriev I.V."/>
            <person name="Hibbett D.S."/>
        </authorList>
    </citation>
    <scope>NUCLEOTIDE SEQUENCE [LARGE SCALE GENOMIC DNA]</scope>
    <source>
        <strain evidence="2 3">CBS 109695</strain>
    </source>
</reference>
<dbReference type="Proteomes" id="UP000076532">
    <property type="component" value="Unassembled WGS sequence"/>
</dbReference>
<evidence type="ECO:0000313" key="3">
    <source>
        <dbReference type="Proteomes" id="UP000076532"/>
    </source>
</evidence>
<organism evidence="2 3">
    <name type="scientific">Athelia psychrophila</name>
    <dbReference type="NCBI Taxonomy" id="1759441"/>
    <lineage>
        <taxon>Eukaryota</taxon>
        <taxon>Fungi</taxon>
        <taxon>Dikarya</taxon>
        <taxon>Basidiomycota</taxon>
        <taxon>Agaricomycotina</taxon>
        <taxon>Agaricomycetes</taxon>
        <taxon>Agaricomycetidae</taxon>
        <taxon>Atheliales</taxon>
        <taxon>Atheliaceae</taxon>
        <taxon>Athelia</taxon>
    </lineage>
</organism>
<dbReference type="EMBL" id="KV417497">
    <property type="protein sequence ID" value="KZP29807.1"/>
    <property type="molecule type" value="Genomic_DNA"/>
</dbReference>